<accession>H2EEK7</accession>
<name>H2EEK7_9VIRU</name>
<gene>
    <name evidence="1" type="ORF">mv_L625</name>
</gene>
<evidence type="ECO:0000313" key="1">
    <source>
        <dbReference type="EMBL" id="AEX62830.1"/>
    </source>
</evidence>
<organism evidence="1">
    <name type="scientific">Moumouvirus sp. 'Monve'</name>
    <dbReference type="NCBI Taxonomy" id="1128131"/>
    <lineage>
        <taxon>Viruses</taxon>
        <taxon>Varidnaviria</taxon>
        <taxon>Bamfordvirae</taxon>
        <taxon>Nucleocytoviricota</taxon>
        <taxon>Megaviricetes</taxon>
        <taxon>Imitervirales</taxon>
        <taxon>Mimiviridae</taxon>
        <taxon>Megamimivirinae</taxon>
        <taxon>Moumouvirus</taxon>
    </lineage>
</organism>
<dbReference type="EMBL" id="JN885998">
    <property type="protein sequence ID" value="AEX62830.1"/>
    <property type="molecule type" value="Genomic_DNA"/>
</dbReference>
<proteinExistence type="predicted"/>
<reference evidence="1" key="1">
    <citation type="submission" date="2011-10" db="EMBL/GenBank/DDBJ databases">
        <title>Provirophages and transpovirons: unique mobilome of giant viruses.</title>
        <authorList>
            <person name="Desnues C."/>
            <person name="LaScola B."/>
            <person name="Yutin N."/>
            <person name="Fournous G."/>
            <person name="Koonin E."/>
            <person name="Raoult D."/>
        </authorList>
    </citation>
    <scope>NUCLEOTIDE SEQUENCE</scope>
    <source>
        <strain evidence="1">Mv13-mv</strain>
    </source>
</reference>
<sequence length="21" mass="2436">MDWASVELNPNPRYARGMDNV</sequence>
<protein>
    <submittedName>
        <fullName evidence="1">Uncharacterized protein</fullName>
    </submittedName>
</protein>